<comment type="caution">
    <text evidence="1">The sequence shown here is derived from an EMBL/GenBank/DDBJ whole genome shotgun (WGS) entry which is preliminary data.</text>
</comment>
<dbReference type="InterPro" id="IPR049874">
    <property type="entry name" value="ROK_cs"/>
</dbReference>
<dbReference type="Gene3D" id="3.30.420.40">
    <property type="match status" value="2"/>
</dbReference>
<dbReference type="PANTHER" id="PTHR18964">
    <property type="entry name" value="ROK (REPRESSOR, ORF, KINASE) FAMILY"/>
    <property type="match status" value="1"/>
</dbReference>
<dbReference type="InterPro" id="IPR043129">
    <property type="entry name" value="ATPase_NBD"/>
</dbReference>
<reference evidence="1" key="1">
    <citation type="journal article" date="2014" name="Front. Microbiol.">
        <title>High frequency of phylogenetically diverse reductive dehalogenase-homologous genes in deep subseafloor sedimentary metagenomes.</title>
        <authorList>
            <person name="Kawai M."/>
            <person name="Futagami T."/>
            <person name="Toyoda A."/>
            <person name="Takaki Y."/>
            <person name="Nishi S."/>
            <person name="Hori S."/>
            <person name="Arai W."/>
            <person name="Tsubouchi T."/>
            <person name="Morono Y."/>
            <person name="Uchiyama I."/>
            <person name="Ito T."/>
            <person name="Fujiyama A."/>
            <person name="Inagaki F."/>
            <person name="Takami H."/>
        </authorList>
    </citation>
    <scope>NUCLEOTIDE SEQUENCE</scope>
    <source>
        <strain evidence="1">Expedition CK06-06</strain>
    </source>
</reference>
<dbReference type="PANTHER" id="PTHR18964:SF149">
    <property type="entry name" value="BIFUNCTIONAL UDP-N-ACETYLGLUCOSAMINE 2-EPIMERASE_N-ACETYLMANNOSAMINE KINASE"/>
    <property type="match status" value="1"/>
</dbReference>
<organism evidence="1">
    <name type="scientific">marine sediment metagenome</name>
    <dbReference type="NCBI Taxonomy" id="412755"/>
    <lineage>
        <taxon>unclassified sequences</taxon>
        <taxon>metagenomes</taxon>
        <taxon>ecological metagenomes</taxon>
    </lineage>
</organism>
<name>X1HYI0_9ZZZZ</name>
<proteinExistence type="predicted"/>
<gene>
    <name evidence="1" type="ORF">S03H2_49856</name>
</gene>
<protein>
    <recommendedName>
        <fullName evidence="2">ROK family protein</fullName>
    </recommendedName>
</protein>
<dbReference type="EMBL" id="BARU01031527">
    <property type="protein sequence ID" value="GAH75221.1"/>
    <property type="molecule type" value="Genomic_DNA"/>
</dbReference>
<dbReference type="SUPFAM" id="SSF53067">
    <property type="entry name" value="Actin-like ATPase domain"/>
    <property type="match status" value="1"/>
</dbReference>
<feature type="non-terminal residue" evidence="1">
    <location>
        <position position="229"/>
    </location>
</feature>
<dbReference type="AlphaFoldDB" id="X1HYI0"/>
<dbReference type="PROSITE" id="PS01125">
    <property type="entry name" value="ROK"/>
    <property type="match status" value="1"/>
</dbReference>
<evidence type="ECO:0008006" key="2">
    <source>
        <dbReference type="Google" id="ProtNLM"/>
    </source>
</evidence>
<evidence type="ECO:0000313" key="1">
    <source>
        <dbReference type="EMBL" id="GAH75221.1"/>
    </source>
</evidence>
<sequence length="229" mass="23621">MADVCVGIDLGGTFIKCALLDRELAIEAELQSPTPADRGADGVIETMAGDTERLIRQAGLSRESIAGVGVGSPGPLDLDAGVVIGMPNIPGFENVPLRDRLAERLSLPTVLENDANAAALGEFLVGGGRDVNRMVLLTLGTGIGGGIVIDGRLARGAHGIGAELGHMIVEPGGERCGCGQRGCLERYASAAYLAQYARRLIEQHGRDSALAGVLDANGDITAKDVQAAR</sequence>
<dbReference type="Pfam" id="PF00480">
    <property type="entry name" value="ROK"/>
    <property type="match status" value="1"/>
</dbReference>
<dbReference type="InterPro" id="IPR000600">
    <property type="entry name" value="ROK"/>
</dbReference>
<accession>X1HYI0</accession>